<evidence type="ECO:0000256" key="1">
    <source>
        <dbReference type="SAM" id="Coils"/>
    </source>
</evidence>
<evidence type="ECO:0008006" key="5">
    <source>
        <dbReference type="Google" id="ProtNLM"/>
    </source>
</evidence>
<evidence type="ECO:0000256" key="2">
    <source>
        <dbReference type="SAM" id="SignalP"/>
    </source>
</evidence>
<feature type="coiled-coil region" evidence="1">
    <location>
        <begin position="226"/>
        <end position="260"/>
    </location>
</feature>
<organism evidence="3 4">
    <name type="scientific">Chitinophaga fulva</name>
    <dbReference type="NCBI Taxonomy" id="2728842"/>
    <lineage>
        <taxon>Bacteria</taxon>
        <taxon>Pseudomonadati</taxon>
        <taxon>Bacteroidota</taxon>
        <taxon>Chitinophagia</taxon>
        <taxon>Chitinophagales</taxon>
        <taxon>Chitinophagaceae</taxon>
        <taxon>Chitinophaga</taxon>
    </lineage>
</organism>
<accession>A0A848GL49</accession>
<comment type="caution">
    <text evidence="3">The sequence shown here is derived from an EMBL/GenBank/DDBJ whole genome shotgun (WGS) entry which is preliminary data.</text>
</comment>
<proteinExistence type="predicted"/>
<evidence type="ECO:0000313" key="3">
    <source>
        <dbReference type="EMBL" id="NML38119.1"/>
    </source>
</evidence>
<keyword evidence="4" id="KW-1185">Reference proteome</keyword>
<feature type="chain" id="PRO_5032629054" description="BZIP transcription factor" evidence="2">
    <location>
        <begin position="20"/>
        <end position="260"/>
    </location>
</feature>
<gene>
    <name evidence="3" type="ORF">HHL17_13015</name>
</gene>
<sequence>MKKCLFAFVLSITSYAVQAQETLETVTQRGTTTTQRIVLGTVDDGSTKLQLLDGGMTINGGLNNQSARPPLTAGTGYEIRARSKDYHTLDDGFLRLTAGGGTNYPTKSFIELSGYSTVPEMNQNIVIGTAGTERIRISPNGYVGIGTNKPYSMLSVAGDIMAMRVKVTRTGWADYVFDSAYVLPSLEAVEKHIRQNKHLPGIQAEAVILKEGLDLGDMQQQQMKKIEELTLYLIEQNKKMEKLQQQLLQQEARIKELEKK</sequence>
<keyword evidence="1" id="KW-0175">Coiled coil</keyword>
<keyword evidence="2" id="KW-0732">Signal</keyword>
<evidence type="ECO:0000313" key="4">
    <source>
        <dbReference type="Proteomes" id="UP000583266"/>
    </source>
</evidence>
<dbReference type="EMBL" id="JABBGC010000001">
    <property type="protein sequence ID" value="NML38119.1"/>
    <property type="molecule type" value="Genomic_DNA"/>
</dbReference>
<feature type="signal peptide" evidence="2">
    <location>
        <begin position="1"/>
        <end position="19"/>
    </location>
</feature>
<protein>
    <recommendedName>
        <fullName evidence="5">BZIP transcription factor</fullName>
    </recommendedName>
</protein>
<dbReference type="RefSeq" id="WP_169225143.1">
    <property type="nucleotide sequence ID" value="NZ_JABBGC010000001.1"/>
</dbReference>
<name>A0A848GL49_9BACT</name>
<dbReference type="Proteomes" id="UP000583266">
    <property type="component" value="Unassembled WGS sequence"/>
</dbReference>
<dbReference type="AlphaFoldDB" id="A0A848GL49"/>
<reference evidence="3 4" key="1">
    <citation type="submission" date="2020-04" db="EMBL/GenBank/DDBJ databases">
        <title>Chitinophaga sp. G-6-1-13 sp. nov., isolated from soil.</title>
        <authorList>
            <person name="Dahal R.H."/>
            <person name="Chaudhary D.K."/>
        </authorList>
    </citation>
    <scope>NUCLEOTIDE SEQUENCE [LARGE SCALE GENOMIC DNA]</scope>
    <source>
        <strain evidence="3 4">G-6-1-13</strain>
    </source>
</reference>